<name>A0AAN8ZGV0_9MAGN</name>
<comment type="caution">
    <text evidence="4">The sequence shown here is derived from an EMBL/GenBank/DDBJ whole genome shotgun (WGS) entry which is preliminary data.</text>
</comment>
<dbReference type="InterPro" id="IPR040389">
    <property type="entry name" value="SMR"/>
</dbReference>
<dbReference type="Proteomes" id="UP001370490">
    <property type="component" value="Unassembled WGS sequence"/>
</dbReference>
<dbReference type="AlphaFoldDB" id="A0AAN8ZGV0"/>
<evidence type="ECO:0000313" key="5">
    <source>
        <dbReference type="Proteomes" id="UP001370490"/>
    </source>
</evidence>
<dbReference type="GO" id="GO:0032875">
    <property type="term" value="P:regulation of DNA endoreduplication"/>
    <property type="evidence" value="ECO:0007669"/>
    <property type="project" value="InterPro"/>
</dbReference>
<keyword evidence="2" id="KW-0131">Cell cycle</keyword>
<evidence type="ECO:0000313" key="4">
    <source>
        <dbReference type="EMBL" id="KAK6933468.1"/>
    </source>
</evidence>
<dbReference type="PANTHER" id="PTHR33142">
    <property type="entry name" value="CYCLIN-DEPENDENT PROTEIN KINASE INHIBITOR SMR13"/>
    <property type="match status" value="1"/>
</dbReference>
<evidence type="ECO:0000256" key="2">
    <source>
        <dbReference type="ARBA" id="ARBA00023306"/>
    </source>
</evidence>
<dbReference type="EMBL" id="JBAMMX010000009">
    <property type="protein sequence ID" value="KAK6933468.1"/>
    <property type="molecule type" value="Genomic_DNA"/>
</dbReference>
<evidence type="ECO:0000256" key="3">
    <source>
        <dbReference type="SAM" id="MobiDB-lite"/>
    </source>
</evidence>
<evidence type="ECO:0000256" key="1">
    <source>
        <dbReference type="ARBA" id="ARBA00023013"/>
    </source>
</evidence>
<protein>
    <submittedName>
        <fullName evidence="4">Uncharacterized protein</fullName>
    </submittedName>
</protein>
<proteinExistence type="predicted"/>
<feature type="region of interest" description="Disordered" evidence="3">
    <location>
        <begin position="1"/>
        <end position="59"/>
    </location>
</feature>
<reference evidence="4 5" key="1">
    <citation type="submission" date="2023-12" db="EMBL/GenBank/DDBJ databases">
        <title>A high-quality genome assembly for Dillenia turbinata (Dilleniales).</title>
        <authorList>
            <person name="Chanderbali A."/>
        </authorList>
    </citation>
    <scope>NUCLEOTIDE SEQUENCE [LARGE SCALE GENOMIC DNA]</scope>
    <source>
        <strain evidence="4">LSX21</strain>
        <tissue evidence="4">Leaf</tissue>
    </source>
</reference>
<sequence>MSTSDLEFLPGLPKLKMQSSSSKSNNENSSEEVDNNNVGAVQSSEINKSEEECVTPKSEEHRIPAILSCPPAPKKPLQRPISCKRKLVFFEVSDVGLRDEVDEFLRLGFEAVAKRRNLAYVNGDVRKFPRIDFINVKLVPHGKIQNV</sequence>
<keyword evidence="1" id="KW-0649">Protein kinase inhibitor</keyword>
<keyword evidence="5" id="KW-1185">Reference proteome</keyword>
<feature type="compositionally biased region" description="Low complexity" evidence="3">
    <location>
        <begin position="19"/>
        <end position="28"/>
    </location>
</feature>
<organism evidence="4 5">
    <name type="scientific">Dillenia turbinata</name>
    <dbReference type="NCBI Taxonomy" id="194707"/>
    <lineage>
        <taxon>Eukaryota</taxon>
        <taxon>Viridiplantae</taxon>
        <taxon>Streptophyta</taxon>
        <taxon>Embryophyta</taxon>
        <taxon>Tracheophyta</taxon>
        <taxon>Spermatophyta</taxon>
        <taxon>Magnoliopsida</taxon>
        <taxon>eudicotyledons</taxon>
        <taxon>Gunneridae</taxon>
        <taxon>Pentapetalae</taxon>
        <taxon>Dilleniales</taxon>
        <taxon>Dilleniaceae</taxon>
        <taxon>Dillenia</taxon>
    </lineage>
</organism>
<accession>A0AAN8ZGV0</accession>
<dbReference type="GO" id="GO:0004860">
    <property type="term" value="F:protein kinase inhibitor activity"/>
    <property type="evidence" value="ECO:0007669"/>
    <property type="project" value="UniProtKB-KW"/>
</dbReference>
<dbReference type="PANTHER" id="PTHR33142:SF8">
    <property type="entry name" value="CYCLIN-DEPENDENT PROTEIN KINASE INHIBITOR SMR9"/>
    <property type="match status" value="1"/>
</dbReference>
<gene>
    <name evidence="4" type="ORF">RJ641_036362</name>
</gene>